<dbReference type="EMBL" id="AE017125">
    <property type="protein sequence ID" value="AAP76777.1"/>
    <property type="molecule type" value="Genomic_DNA"/>
</dbReference>
<organism evidence="1 2">
    <name type="scientific">Helicobacter hepaticus (strain ATCC 51449 / 3B1)</name>
    <dbReference type="NCBI Taxonomy" id="235279"/>
    <lineage>
        <taxon>Bacteria</taxon>
        <taxon>Pseudomonadati</taxon>
        <taxon>Campylobacterota</taxon>
        <taxon>Epsilonproteobacteria</taxon>
        <taxon>Campylobacterales</taxon>
        <taxon>Helicobacteraceae</taxon>
        <taxon>Helicobacter</taxon>
    </lineage>
</organism>
<dbReference type="HOGENOM" id="CLU_139227_0_0_7"/>
<dbReference type="Proteomes" id="UP000002495">
    <property type="component" value="Chromosome"/>
</dbReference>
<gene>
    <name evidence="1" type="ordered locus">HH_0180</name>
</gene>
<sequence>MTLQSYKYSFLERLWLKLEAHSADKNTENIVMILPVLLFMQKKELETRLDTLPQILEHYLKPHLIQRVFSHIVIKLQKYTQDEELFMQERQEAFECLSQNIQLYTLVIDMFDNQEDNHNFELIKQVVRKKFDEDYELNQENLRLLAYQEKYSQENTSSS</sequence>
<proteinExistence type="predicted"/>
<protein>
    <submittedName>
        <fullName evidence="1">Uncharacterized protein</fullName>
    </submittedName>
</protein>
<dbReference type="RefSeq" id="WP_011115023.1">
    <property type="nucleotide sequence ID" value="NC_004917.1"/>
</dbReference>
<keyword evidence="2" id="KW-1185">Reference proteome</keyword>
<dbReference type="KEGG" id="hhe:HH_0180"/>
<accession>Q7VJR3</accession>
<evidence type="ECO:0000313" key="1">
    <source>
        <dbReference type="EMBL" id="AAP76777.1"/>
    </source>
</evidence>
<name>Q7VJR3_HELHP</name>
<dbReference type="OrthoDB" id="5324611at2"/>
<evidence type="ECO:0000313" key="2">
    <source>
        <dbReference type="Proteomes" id="UP000002495"/>
    </source>
</evidence>
<dbReference type="STRING" id="235279.HH_0180"/>
<reference evidence="1 2" key="1">
    <citation type="journal article" date="2003" name="Proc. Natl. Acad. Sci. U.S.A.">
        <title>The complete genome sequence of the carcinogenic bacterium Helicobacter hepaticus.</title>
        <authorList>
            <person name="Suerbaum S."/>
            <person name="Josenhans C."/>
            <person name="Sterzenbach T."/>
            <person name="Drescher B."/>
            <person name="Brandt P."/>
            <person name="Bell M."/>
            <person name="Droege M."/>
            <person name="Fartmann B."/>
            <person name="Fischer H.-P."/>
            <person name="Ge Z."/>
            <person name="Hoerster A."/>
            <person name="Holland R."/>
            <person name="Klein K."/>
            <person name="Koenig J."/>
            <person name="Macko L."/>
            <person name="Mendz G.L."/>
            <person name="Nyakatura G."/>
            <person name="Schauer D.B."/>
            <person name="Shen Z."/>
            <person name="Weber J."/>
            <person name="Frosch M."/>
            <person name="Fox J.G."/>
        </authorList>
    </citation>
    <scope>NUCLEOTIDE SEQUENCE [LARGE SCALE GENOMIC DNA]</scope>
    <source>
        <strain evidence="2">ATCC 51449 / 3B1</strain>
    </source>
</reference>
<dbReference type="eggNOG" id="ENOG5031B1Z">
    <property type="taxonomic scope" value="Bacteria"/>
</dbReference>
<dbReference type="AlphaFoldDB" id="Q7VJR3"/>